<sequence>MSLTILQLVPEALPTHRADVAVLFGKYLPRAGVACDMVGMPSAAAADQQGYASLRRPAWHASRLLREARFFWLCLRALLGVNRGNCDLVQARDMVSIGLLAMLVARLKGLPFCYWVSFLMSEGRIDRARANLARKRSLRAYMVLWKGLAEQAVLYRLVLPGARHIFVQSDAMVDYMVARGVPAARLSAVPMGVDMELFGAGISAGARPAGWEGRPMLGYLGSMDKERQLQTVVDALQLARRQIPDACLLLVGAAANPADTDQLMAYVRQQGLEDAVRITGWLPSSQAWQLLLSADAAVSYVPRNMLYDVSSPTKLLEYLALGLPAVGNDIPDQAHVLSSSDAGWLTASDAASMAQALVAIFKDSGAARARAARGPAYLRAARSYAVLSEQVAQQYRTIVDAGK</sequence>
<dbReference type="Proteomes" id="UP000444318">
    <property type="component" value="Unassembled WGS sequence"/>
</dbReference>
<keyword evidence="2" id="KW-0808">Transferase</keyword>
<dbReference type="GO" id="GO:0016758">
    <property type="term" value="F:hexosyltransferase activity"/>
    <property type="evidence" value="ECO:0007669"/>
    <property type="project" value="TreeGrafter"/>
</dbReference>
<protein>
    <submittedName>
        <fullName evidence="2">Glycosyltransferase</fullName>
    </submittedName>
</protein>
<dbReference type="Gene3D" id="3.40.50.2000">
    <property type="entry name" value="Glycogen Phosphorylase B"/>
    <property type="match status" value="2"/>
</dbReference>
<dbReference type="AlphaFoldDB" id="A0A843SD48"/>
<dbReference type="InterPro" id="IPR028098">
    <property type="entry name" value="Glyco_trans_4-like_N"/>
</dbReference>
<evidence type="ECO:0000313" key="3">
    <source>
        <dbReference type="Proteomes" id="UP000444318"/>
    </source>
</evidence>
<dbReference type="Pfam" id="PF13692">
    <property type="entry name" value="Glyco_trans_1_4"/>
    <property type="match status" value="1"/>
</dbReference>
<dbReference type="SUPFAM" id="SSF53756">
    <property type="entry name" value="UDP-Glycosyltransferase/glycogen phosphorylase"/>
    <property type="match status" value="1"/>
</dbReference>
<name>A0A843SD48_9BURK</name>
<reference evidence="2 3" key="1">
    <citation type="submission" date="2019-10" db="EMBL/GenBank/DDBJ databases">
        <title>Two novel species isolated from a subtropical stream in China.</title>
        <authorList>
            <person name="Lu H."/>
        </authorList>
    </citation>
    <scope>NUCLEOTIDE SEQUENCE [LARGE SCALE GENOMIC DNA]</scope>
    <source>
        <strain evidence="2 3">FT103W</strain>
    </source>
</reference>
<feature type="domain" description="Glycosyltransferase subfamily 4-like N-terminal" evidence="1">
    <location>
        <begin position="23"/>
        <end position="196"/>
    </location>
</feature>
<organism evidence="2 3">
    <name type="scientific">Rugamonas rivuli</name>
    <dbReference type="NCBI Taxonomy" id="2743358"/>
    <lineage>
        <taxon>Bacteria</taxon>
        <taxon>Pseudomonadati</taxon>
        <taxon>Pseudomonadota</taxon>
        <taxon>Betaproteobacteria</taxon>
        <taxon>Burkholderiales</taxon>
        <taxon>Oxalobacteraceae</taxon>
        <taxon>Telluria group</taxon>
        <taxon>Rugamonas</taxon>
    </lineage>
</organism>
<accession>A0A843SD48</accession>
<dbReference type="EMBL" id="WHUF01000003">
    <property type="protein sequence ID" value="MQA19994.1"/>
    <property type="molecule type" value="Genomic_DNA"/>
</dbReference>
<dbReference type="InterPro" id="IPR050194">
    <property type="entry name" value="Glycosyltransferase_grp1"/>
</dbReference>
<dbReference type="RefSeq" id="WP_152804198.1">
    <property type="nucleotide sequence ID" value="NZ_WHUF01000003.1"/>
</dbReference>
<dbReference type="Pfam" id="PF13439">
    <property type="entry name" value="Glyco_transf_4"/>
    <property type="match status" value="1"/>
</dbReference>
<proteinExistence type="predicted"/>
<gene>
    <name evidence="2" type="ORF">GEV01_10795</name>
</gene>
<dbReference type="PANTHER" id="PTHR45947:SF3">
    <property type="entry name" value="SULFOQUINOVOSYL TRANSFERASE SQD2"/>
    <property type="match status" value="1"/>
</dbReference>
<evidence type="ECO:0000313" key="2">
    <source>
        <dbReference type="EMBL" id="MQA19994.1"/>
    </source>
</evidence>
<evidence type="ECO:0000259" key="1">
    <source>
        <dbReference type="Pfam" id="PF13439"/>
    </source>
</evidence>
<dbReference type="PANTHER" id="PTHR45947">
    <property type="entry name" value="SULFOQUINOVOSYL TRANSFERASE SQD2"/>
    <property type="match status" value="1"/>
</dbReference>
<comment type="caution">
    <text evidence="2">The sequence shown here is derived from an EMBL/GenBank/DDBJ whole genome shotgun (WGS) entry which is preliminary data.</text>
</comment>
<keyword evidence="3" id="KW-1185">Reference proteome</keyword>